<dbReference type="GO" id="GO:0003735">
    <property type="term" value="F:structural constituent of ribosome"/>
    <property type="evidence" value="ECO:0007669"/>
    <property type="project" value="InterPro"/>
</dbReference>
<keyword evidence="7" id="KW-0820">tRNA-binding</keyword>
<dbReference type="PROSITE" id="PS00646">
    <property type="entry name" value="RIBOSOMAL_S13_1"/>
    <property type="match status" value="1"/>
</dbReference>
<sequence length="131" mass="14887">MARIAGVELPDKSRIDYALTKIKGVGWTRSRDILKSAKIDSARRLSELSTKEIANIASKLESYKIEGELLRETRSDIQRLFTTGSYRGVRHSRGLPVRGQRTRSNARTRRGKRKTVGSFRKEALTQKKILS</sequence>
<feature type="compositionally biased region" description="Basic residues" evidence="9">
    <location>
        <begin position="100"/>
        <end position="115"/>
    </location>
</feature>
<dbReference type="Gene3D" id="1.10.8.50">
    <property type="match status" value="1"/>
</dbReference>
<feature type="region of interest" description="Disordered" evidence="9">
    <location>
        <begin position="91"/>
        <end position="118"/>
    </location>
</feature>
<comment type="similarity">
    <text evidence="1 7 8">Belongs to the universal ribosomal protein uS13 family.</text>
</comment>
<comment type="subunit">
    <text evidence="7">Part of the 30S ribosomal subunit. Forms a loose heterodimer with protein S19. Forms two bridges to the 50S subunit in the 70S ribosome.</text>
</comment>
<keyword evidence="3 7" id="KW-0694">RNA-binding</keyword>
<dbReference type="HAMAP" id="MF_01315">
    <property type="entry name" value="Ribosomal_uS13"/>
    <property type="match status" value="1"/>
</dbReference>
<dbReference type="STRING" id="1618578.UV74_C0013G0502"/>
<dbReference type="InterPro" id="IPR018269">
    <property type="entry name" value="Ribosomal_uS13_CS"/>
</dbReference>
<protein>
    <recommendedName>
        <fullName evidence="6 7">Small ribosomal subunit protein uS13</fullName>
    </recommendedName>
</protein>
<evidence type="ECO:0000256" key="2">
    <source>
        <dbReference type="ARBA" id="ARBA00022730"/>
    </source>
</evidence>
<evidence type="ECO:0000256" key="4">
    <source>
        <dbReference type="ARBA" id="ARBA00022980"/>
    </source>
</evidence>
<dbReference type="GO" id="GO:0005829">
    <property type="term" value="C:cytosol"/>
    <property type="evidence" value="ECO:0007669"/>
    <property type="project" value="TreeGrafter"/>
</dbReference>
<dbReference type="PIRSF" id="PIRSF002134">
    <property type="entry name" value="Ribosomal_S13"/>
    <property type="match status" value="1"/>
</dbReference>
<accession>A0A0G1DHN5</accession>
<comment type="function">
    <text evidence="7">Located at the top of the head of the 30S subunit, it contacts several helices of the 16S rRNA. In the 70S ribosome it contacts the 23S rRNA (bridge B1a) and protein L5 of the 50S subunit (bridge B1b), connecting the 2 subunits; these bridges are implicated in subunit movement. Contacts the tRNAs in the A and P-sites.</text>
</comment>
<evidence type="ECO:0000256" key="5">
    <source>
        <dbReference type="ARBA" id="ARBA00023274"/>
    </source>
</evidence>
<dbReference type="InterPro" id="IPR010979">
    <property type="entry name" value="Ribosomal_uS13-like_H2TH"/>
</dbReference>
<dbReference type="PANTHER" id="PTHR10871">
    <property type="entry name" value="30S RIBOSOMAL PROTEIN S13/40S RIBOSOMAL PROTEIN S18"/>
    <property type="match status" value="1"/>
</dbReference>
<comment type="caution">
    <text evidence="10">The sequence shown here is derived from an EMBL/GenBank/DDBJ whole genome shotgun (WGS) entry which is preliminary data.</text>
</comment>
<dbReference type="InterPro" id="IPR027437">
    <property type="entry name" value="Rbsml_uS13_C"/>
</dbReference>
<keyword evidence="4 7" id="KW-0689">Ribosomal protein</keyword>
<dbReference type="PANTHER" id="PTHR10871:SF1">
    <property type="entry name" value="SMALL RIBOSOMAL SUBUNIT PROTEIN US13M"/>
    <property type="match status" value="1"/>
</dbReference>
<dbReference type="GO" id="GO:0000049">
    <property type="term" value="F:tRNA binding"/>
    <property type="evidence" value="ECO:0007669"/>
    <property type="project" value="UniProtKB-UniRule"/>
</dbReference>
<name>A0A0G1DHN5_9BACT</name>
<dbReference type="EMBL" id="LCFQ01000013">
    <property type="protein sequence ID" value="KKS97380.1"/>
    <property type="molecule type" value="Genomic_DNA"/>
</dbReference>
<evidence type="ECO:0000256" key="1">
    <source>
        <dbReference type="ARBA" id="ARBA00008080"/>
    </source>
</evidence>
<dbReference type="FunFam" id="1.10.8.50:FF:000001">
    <property type="entry name" value="30S ribosomal protein S13"/>
    <property type="match status" value="1"/>
</dbReference>
<dbReference type="NCBIfam" id="TIGR03631">
    <property type="entry name" value="uS13_bact"/>
    <property type="match status" value="1"/>
</dbReference>
<dbReference type="GO" id="GO:0019843">
    <property type="term" value="F:rRNA binding"/>
    <property type="evidence" value="ECO:0007669"/>
    <property type="project" value="UniProtKB-UniRule"/>
</dbReference>
<evidence type="ECO:0000256" key="9">
    <source>
        <dbReference type="SAM" id="MobiDB-lite"/>
    </source>
</evidence>
<dbReference type="Gene3D" id="4.10.910.10">
    <property type="entry name" value="30s ribosomal protein s13, domain 2"/>
    <property type="match status" value="1"/>
</dbReference>
<dbReference type="GO" id="GO:0006412">
    <property type="term" value="P:translation"/>
    <property type="evidence" value="ECO:0007669"/>
    <property type="project" value="UniProtKB-UniRule"/>
</dbReference>
<dbReference type="GO" id="GO:0015935">
    <property type="term" value="C:small ribosomal subunit"/>
    <property type="evidence" value="ECO:0007669"/>
    <property type="project" value="TreeGrafter"/>
</dbReference>
<evidence type="ECO:0000313" key="11">
    <source>
        <dbReference type="Proteomes" id="UP000034090"/>
    </source>
</evidence>
<dbReference type="InterPro" id="IPR001892">
    <property type="entry name" value="Ribosomal_uS13"/>
</dbReference>
<evidence type="ECO:0000256" key="6">
    <source>
        <dbReference type="ARBA" id="ARBA00035166"/>
    </source>
</evidence>
<dbReference type="AlphaFoldDB" id="A0A0G1DHN5"/>
<dbReference type="Proteomes" id="UP000034090">
    <property type="component" value="Unassembled WGS sequence"/>
</dbReference>
<dbReference type="Pfam" id="PF00416">
    <property type="entry name" value="Ribosomal_S13"/>
    <property type="match status" value="1"/>
</dbReference>
<organism evidence="10 11">
    <name type="scientific">Candidatus Woesebacteria bacterium GW2011_GWB1_43_14</name>
    <dbReference type="NCBI Taxonomy" id="1618578"/>
    <lineage>
        <taxon>Bacteria</taxon>
        <taxon>Candidatus Woeseibacteriota</taxon>
    </lineage>
</organism>
<reference evidence="10 11" key="1">
    <citation type="journal article" date="2015" name="Nature">
        <title>rRNA introns, odd ribosomes, and small enigmatic genomes across a large radiation of phyla.</title>
        <authorList>
            <person name="Brown C.T."/>
            <person name="Hug L.A."/>
            <person name="Thomas B.C."/>
            <person name="Sharon I."/>
            <person name="Castelle C.J."/>
            <person name="Singh A."/>
            <person name="Wilkins M.J."/>
            <person name="Williams K.H."/>
            <person name="Banfield J.F."/>
        </authorList>
    </citation>
    <scope>NUCLEOTIDE SEQUENCE [LARGE SCALE GENOMIC DNA]</scope>
</reference>
<proteinExistence type="inferred from homology"/>
<dbReference type="InterPro" id="IPR019980">
    <property type="entry name" value="Ribosomal_uS13_bac-type"/>
</dbReference>
<evidence type="ECO:0000313" key="10">
    <source>
        <dbReference type="EMBL" id="KKS97380.1"/>
    </source>
</evidence>
<evidence type="ECO:0000256" key="3">
    <source>
        <dbReference type="ARBA" id="ARBA00022884"/>
    </source>
</evidence>
<evidence type="ECO:0000256" key="8">
    <source>
        <dbReference type="RuleBase" id="RU003830"/>
    </source>
</evidence>
<keyword evidence="2 7" id="KW-0699">rRNA-binding</keyword>
<dbReference type="SUPFAM" id="SSF46946">
    <property type="entry name" value="S13-like H2TH domain"/>
    <property type="match status" value="1"/>
</dbReference>
<gene>
    <name evidence="7" type="primary">rpsM</name>
    <name evidence="10" type="ORF">UV74_C0013G0502</name>
</gene>
<evidence type="ECO:0000256" key="7">
    <source>
        <dbReference type="HAMAP-Rule" id="MF_01315"/>
    </source>
</evidence>
<dbReference type="PATRIC" id="fig|1618578.3.peg.857"/>
<dbReference type="PROSITE" id="PS50159">
    <property type="entry name" value="RIBOSOMAL_S13_2"/>
    <property type="match status" value="1"/>
</dbReference>
<keyword evidence="5 7" id="KW-0687">Ribonucleoprotein</keyword>